<accession>X0X0X8</accession>
<evidence type="ECO:0000313" key="2">
    <source>
        <dbReference type="EMBL" id="GAG18661.1"/>
    </source>
</evidence>
<reference evidence="2" key="1">
    <citation type="journal article" date="2014" name="Front. Microbiol.">
        <title>High frequency of phylogenetically diverse reductive dehalogenase-homologous genes in deep subseafloor sedimentary metagenomes.</title>
        <authorList>
            <person name="Kawai M."/>
            <person name="Futagami T."/>
            <person name="Toyoda A."/>
            <person name="Takaki Y."/>
            <person name="Nishi S."/>
            <person name="Hori S."/>
            <person name="Arai W."/>
            <person name="Tsubouchi T."/>
            <person name="Morono Y."/>
            <person name="Uchiyama I."/>
            <person name="Ito T."/>
            <person name="Fujiyama A."/>
            <person name="Inagaki F."/>
            <person name="Takami H."/>
        </authorList>
    </citation>
    <scope>NUCLEOTIDE SEQUENCE</scope>
    <source>
        <strain evidence="2">Expedition CK06-06</strain>
    </source>
</reference>
<gene>
    <name evidence="2" type="ORF">S01H1_52763</name>
</gene>
<sequence>VKAVSLGGSSVDLSAMPEKIGQETVQGIFVAMPMGPEGVVVSIHFVKGKATESANLQARTCEDAVTMATLLINRRLKSLSRTRSPLPTLDLAQFARHAAPERPAAEENPAPAAPEPQPVIPVECPIAHIGALAWFGRDLDSMAPSFLGGALRGGLRPLERFELGLSMGGGWLAITPVDAPRAEGFVLSAALGAGYVICDLPDRMDLSASLGLDVSNYFLRIQDSGYRYQHGWIPWVEAVLCARFKLPVDFVIEGVFGWS</sequence>
<dbReference type="EMBL" id="BARS01034121">
    <property type="protein sequence ID" value="GAG18661.1"/>
    <property type="molecule type" value="Genomic_DNA"/>
</dbReference>
<evidence type="ECO:0000256" key="1">
    <source>
        <dbReference type="SAM" id="MobiDB-lite"/>
    </source>
</evidence>
<organism evidence="2">
    <name type="scientific">marine sediment metagenome</name>
    <dbReference type="NCBI Taxonomy" id="412755"/>
    <lineage>
        <taxon>unclassified sequences</taxon>
        <taxon>metagenomes</taxon>
        <taxon>ecological metagenomes</taxon>
    </lineage>
</organism>
<dbReference type="AlphaFoldDB" id="X0X0X8"/>
<feature type="region of interest" description="Disordered" evidence="1">
    <location>
        <begin position="98"/>
        <end position="117"/>
    </location>
</feature>
<protein>
    <submittedName>
        <fullName evidence="2">Uncharacterized protein</fullName>
    </submittedName>
</protein>
<proteinExistence type="predicted"/>
<comment type="caution">
    <text evidence="2">The sequence shown here is derived from an EMBL/GenBank/DDBJ whole genome shotgun (WGS) entry which is preliminary data.</text>
</comment>
<name>X0X0X8_9ZZZZ</name>
<feature type="non-terminal residue" evidence="2">
    <location>
        <position position="259"/>
    </location>
</feature>
<feature type="non-terminal residue" evidence="2">
    <location>
        <position position="1"/>
    </location>
</feature>